<dbReference type="Pfam" id="PF14501">
    <property type="entry name" value="HATPase_c_5"/>
    <property type="match status" value="1"/>
</dbReference>
<gene>
    <name evidence="2" type="ORF">BLEM_1287</name>
</gene>
<dbReference type="InterPro" id="IPR032834">
    <property type="entry name" value="NatK-like_C"/>
</dbReference>
<comment type="caution">
    <text evidence="2">The sequence shown here is derived from an EMBL/GenBank/DDBJ whole genome shotgun (WGS) entry which is preliminary data.</text>
</comment>
<reference evidence="2 3" key="1">
    <citation type="journal article" date="2017" name="BMC Genomics">
        <title>Comparative genomic and phylogenomic analyses of the Bifidobacteriaceae family.</title>
        <authorList>
            <person name="Lugli G.A."/>
            <person name="Milani C."/>
            <person name="Turroni F."/>
            <person name="Duranti S."/>
            <person name="Mancabelli L."/>
            <person name="Mangifesta M."/>
            <person name="Ferrario C."/>
            <person name="Modesto M."/>
            <person name="Mattarelli P."/>
            <person name="Jiri K."/>
            <person name="van Sinderen D."/>
            <person name="Ventura M."/>
        </authorList>
    </citation>
    <scope>NUCLEOTIDE SEQUENCE [LARGE SCALE GENOMIC DNA]</scope>
    <source>
        <strain evidence="2 3">DSM 28807</strain>
    </source>
</reference>
<keyword evidence="2" id="KW-0418">Kinase</keyword>
<dbReference type="OrthoDB" id="9792686at2"/>
<dbReference type="RefSeq" id="WP_072724514.1">
    <property type="nucleotide sequence ID" value="NZ_BDIS01000008.1"/>
</dbReference>
<dbReference type="InterPro" id="IPR036890">
    <property type="entry name" value="HATPase_C_sf"/>
</dbReference>
<feature type="domain" description="Sensor histidine kinase NatK-like C-terminal" evidence="1">
    <location>
        <begin position="88"/>
        <end position="191"/>
    </location>
</feature>
<dbReference type="Gene3D" id="3.30.565.10">
    <property type="entry name" value="Histidine kinase-like ATPase, C-terminal domain"/>
    <property type="match status" value="1"/>
</dbReference>
<dbReference type="EMBL" id="MWWX01000008">
    <property type="protein sequence ID" value="OZG61750.1"/>
    <property type="molecule type" value="Genomic_DNA"/>
</dbReference>
<dbReference type="GO" id="GO:0016301">
    <property type="term" value="F:kinase activity"/>
    <property type="evidence" value="ECO:0007669"/>
    <property type="project" value="UniProtKB-KW"/>
</dbReference>
<dbReference type="SUPFAM" id="SSF55874">
    <property type="entry name" value="ATPase domain of HSP90 chaperone/DNA topoisomerase II/histidine kinase"/>
    <property type="match status" value="1"/>
</dbReference>
<dbReference type="AlphaFoldDB" id="A0A261FRE0"/>
<dbReference type="Proteomes" id="UP000216352">
    <property type="component" value="Unassembled WGS sequence"/>
</dbReference>
<accession>A0A261FRE0</accession>
<keyword evidence="2" id="KW-0808">Transferase</keyword>
<dbReference type="PANTHER" id="PTHR40448">
    <property type="entry name" value="TWO-COMPONENT SENSOR HISTIDINE KINASE"/>
    <property type="match status" value="1"/>
</dbReference>
<dbReference type="STRING" id="1603886.GCA_001895165_00660"/>
<evidence type="ECO:0000313" key="3">
    <source>
        <dbReference type="Proteomes" id="UP000216352"/>
    </source>
</evidence>
<dbReference type="GO" id="GO:0042802">
    <property type="term" value="F:identical protein binding"/>
    <property type="evidence" value="ECO:0007669"/>
    <property type="project" value="TreeGrafter"/>
</dbReference>
<protein>
    <submittedName>
        <fullName evidence="2">Sensor histidine kinase DpiB</fullName>
    </submittedName>
</protein>
<dbReference type="CDD" id="cd16935">
    <property type="entry name" value="HATPase_AgrC-ComD-like"/>
    <property type="match status" value="1"/>
</dbReference>
<sequence length="199" mass="22678">MDQLRQVKHELKNTFFYIDSLVKQRDYATLERYLDTELSYRLTALEEIDTGNPTLDLVLMQKVAEARQAHINVVTNLSVPANLPFRDQDVCALMLNLLDNAIDASKEQPDGPDRKEIRIAIAQAKNFLHITISNRIAYDVLQANAKLHTSKADKENHGIGLRVVRSIVKRYSGLIDFSTENHYFTVNVLLQFPEKPSIA</sequence>
<evidence type="ECO:0000313" key="2">
    <source>
        <dbReference type="EMBL" id="OZG61750.1"/>
    </source>
</evidence>
<proteinExistence type="predicted"/>
<evidence type="ECO:0000259" key="1">
    <source>
        <dbReference type="Pfam" id="PF14501"/>
    </source>
</evidence>
<keyword evidence="3" id="KW-1185">Reference proteome</keyword>
<name>A0A261FRE0_9BIFI</name>
<organism evidence="2 3">
    <name type="scientific">Bifidobacterium lemurum</name>
    <dbReference type="NCBI Taxonomy" id="1603886"/>
    <lineage>
        <taxon>Bacteria</taxon>
        <taxon>Bacillati</taxon>
        <taxon>Actinomycetota</taxon>
        <taxon>Actinomycetes</taxon>
        <taxon>Bifidobacteriales</taxon>
        <taxon>Bifidobacteriaceae</taxon>
        <taxon>Bifidobacterium</taxon>
    </lineage>
</organism>
<dbReference type="PANTHER" id="PTHR40448:SF1">
    <property type="entry name" value="TWO-COMPONENT SENSOR HISTIDINE KINASE"/>
    <property type="match status" value="1"/>
</dbReference>